<name>A0A9D9DJ81_9BACT</name>
<dbReference type="AlphaFoldDB" id="A0A9D9DJ81"/>
<dbReference type="Proteomes" id="UP000823635">
    <property type="component" value="Unassembled WGS sequence"/>
</dbReference>
<evidence type="ECO:0000313" key="9">
    <source>
        <dbReference type="Proteomes" id="UP000823635"/>
    </source>
</evidence>
<comment type="subcellular location">
    <subcellularLocation>
        <location evidence="1">Cell membrane</location>
        <topology evidence="1">Multi-pass membrane protein</topology>
    </subcellularLocation>
</comment>
<dbReference type="PANTHER" id="PTHR33545">
    <property type="entry name" value="UPF0750 MEMBRANE PROTEIN YITT-RELATED"/>
    <property type="match status" value="1"/>
</dbReference>
<feature type="transmembrane region" description="Helical" evidence="6">
    <location>
        <begin position="12"/>
        <end position="32"/>
    </location>
</feature>
<dbReference type="EMBL" id="JADINB010000071">
    <property type="protein sequence ID" value="MBO8428927.1"/>
    <property type="molecule type" value="Genomic_DNA"/>
</dbReference>
<dbReference type="InterPro" id="IPR051461">
    <property type="entry name" value="UPF0750_membrane"/>
</dbReference>
<keyword evidence="4 6" id="KW-1133">Transmembrane helix</keyword>
<dbReference type="InterPro" id="IPR015867">
    <property type="entry name" value="N-reg_PII/ATP_PRibTrfase_C"/>
</dbReference>
<evidence type="ECO:0000259" key="7">
    <source>
        <dbReference type="Pfam" id="PF10035"/>
    </source>
</evidence>
<feature type="transmembrane region" description="Helical" evidence="6">
    <location>
        <begin position="158"/>
        <end position="175"/>
    </location>
</feature>
<proteinExistence type="predicted"/>
<evidence type="ECO:0000256" key="2">
    <source>
        <dbReference type="ARBA" id="ARBA00022475"/>
    </source>
</evidence>
<evidence type="ECO:0000256" key="1">
    <source>
        <dbReference type="ARBA" id="ARBA00004651"/>
    </source>
</evidence>
<dbReference type="Pfam" id="PF02588">
    <property type="entry name" value="YitT_membrane"/>
    <property type="match status" value="1"/>
</dbReference>
<comment type="caution">
    <text evidence="8">The sequence shown here is derived from an EMBL/GenBank/DDBJ whole genome shotgun (WGS) entry which is preliminary data.</text>
</comment>
<sequence>MDNRKLLKFFKSYLIITVGVFLYCFSWVAFIIPKGISGGGVTGISSIVFYGTGIPISVTYFVINILLLVSGTIILGKGFGAKTVYSIVCASIMFELLPQIDWIVNLSDIPDKFLNSIIGGTISAFGISAIFIQGGSTGGTDIIAIVIAKYRDKSPGKVFMYCDLVIIGSIIFLPGKGLQDVVYGYIQMVSFSFMLDFLLTGSKQSVQILVFSDKYDKVADMLIYEMNRGVTAISSVGWYSKKEGKLLVVVARKYQLSAIASAIKEVDNKAFISVSSAMSVYGEGFEQVKSKPRKDKKSLSLRNFIEDK</sequence>
<evidence type="ECO:0000256" key="3">
    <source>
        <dbReference type="ARBA" id="ARBA00022692"/>
    </source>
</evidence>
<evidence type="ECO:0000256" key="6">
    <source>
        <dbReference type="SAM" id="Phobius"/>
    </source>
</evidence>
<evidence type="ECO:0000256" key="4">
    <source>
        <dbReference type="ARBA" id="ARBA00022989"/>
    </source>
</evidence>
<dbReference type="Pfam" id="PF10035">
    <property type="entry name" value="DUF2179"/>
    <property type="match status" value="1"/>
</dbReference>
<dbReference type="PIRSF" id="PIRSF006483">
    <property type="entry name" value="Membrane_protein_YitT"/>
    <property type="match status" value="1"/>
</dbReference>
<feature type="transmembrane region" description="Helical" evidence="6">
    <location>
        <begin position="181"/>
        <end position="199"/>
    </location>
</feature>
<gene>
    <name evidence="8" type="ORF">IAC68_03220</name>
</gene>
<reference evidence="8" key="1">
    <citation type="submission" date="2020-10" db="EMBL/GenBank/DDBJ databases">
        <authorList>
            <person name="Gilroy R."/>
        </authorList>
    </citation>
    <scope>NUCLEOTIDE SEQUENCE</scope>
    <source>
        <strain evidence="8">15467</strain>
    </source>
</reference>
<dbReference type="InterPro" id="IPR003740">
    <property type="entry name" value="YitT"/>
</dbReference>
<dbReference type="Gene3D" id="3.30.70.120">
    <property type="match status" value="1"/>
</dbReference>
<protein>
    <submittedName>
        <fullName evidence="8">YitT family protein</fullName>
    </submittedName>
</protein>
<keyword evidence="3 6" id="KW-0812">Transmembrane</keyword>
<feature type="domain" description="DUF2179" evidence="7">
    <location>
        <begin position="228"/>
        <end position="282"/>
    </location>
</feature>
<dbReference type="PANTHER" id="PTHR33545:SF5">
    <property type="entry name" value="UPF0750 MEMBRANE PROTEIN YITT"/>
    <property type="match status" value="1"/>
</dbReference>
<keyword evidence="5 6" id="KW-0472">Membrane</keyword>
<dbReference type="InterPro" id="IPR019264">
    <property type="entry name" value="DUF2179"/>
</dbReference>
<dbReference type="GO" id="GO:0005886">
    <property type="term" value="C:plasma membrane"/>
    <property type="evidence" value="ECO:0007669"/>
    <property type="project" value="UniProtKB-SubCell"/>
</dbReference>
<organism evidence="8 9">
    <name type="scientific">Candidatus Egerieousia excrementavium</name>
    <dbReference type="NCBI Taxonomy" id="2840778"/>
    <lineage>
        <taxon>Bacteria</taxon>
        <taxon>Pseudomonadati</taxon>
        <taxon>Bacteroidota</taxon>
        <taxon>Bacteroidia</taxon>
        <taxon>Bacteroidales</taxon>
        <taxon>Candidatus Egerieousia</taxon>
    </lineage>
</organism>
<feature type="transmembrane region" description="Helical" evidence="6">
    <location>
        <begin position="117"/>
        <end position="146"/>
    </location>
</feature>
<feature type="transmembrane region" description="Helical" evidence="6">
    <location>
        <begin position="44"/>
        <end position="67"/>
    </location>
</feature>
<keyword evidence="2" id="KW-1003">Cell membrane</keyword>
<accession>A0A9D9DJ81</accession>
<evidence type="ECO:0000256" key="5">
    <source>
        <dbReference type="ARBA" id="ARBA00023136"/>
    </source>
</evidence>
<evidence type="ECO:0000313" key="8">
    <source>
        <dbReference type="EMBL" id="MBO8428927.1"/>
    </source>
</evidence>
<dbReference type="CDD" id="cd16380">
    <property type="entry name" value="YitT_C"/>
    <property type="match status" value="1"/>
</dbReference>
<reference evidence="8" key="2">
    <citation type="journal article" date="2021" name="PeerJ">
        <title>Extensive microbial diversity within the chicken gut microbiome revealed by metagenomics and culture.</title>
        <authorList>
            <person name="Gilroy R."/>
            <person name="Ravi A."/>
            <person name="Getino M."/>
            <person name="Pursley I."/>
            <person name="Horton D.L."/>
            <person name="Alikhan N.F."/>
            <person name="Baker D."/>
            <person name="Gharbi K."/>
            <person name="Hall N."/>
            <person name="Watson M."/>
            <person name="Adriaenssens E.M."/>
            <person name="Foster-Nyarko E."/>
            <person name="Jarju S."/>
            <person name="Secka A."/>
            <person name="Antonio M."/>
            <person name="Oren A."/>
            <person name="Chaudhuri R.R."/>
            <person name="La Ragione R."/>
            <person name="Hildebrand F."/>
            <person name="Pallen M.J."/>
        </authorList>
    </citation>
    <scope>NUCLEOTIDE SEQUENCE</scope>
    <source>
        <strain evidence="8">15467</strain>
    </source>
</reference>
<feature type="transmembrane region" description="Helical" evidence="6">
    <location>
        <begin position="79"/>
        <end position="97"/>
    </location>
</feature>